<feature type="chain" id="PRO_5043501834" description="DUF3575 domain-containing protein" evidence="1">
    <location>
        <begin position="36"/>
        <end position="178"/>
    </location>
</feature>
<sequence>MLGLFSPIKKQNKPVMKKIFLLVALVVSFHITVTAQRDNNDSPQPAARSIYGEIGGPGILSLNYDQRFKGQKGLGFRVGAGGIGFLTSGVFAIPVGLNYLSGRNGHYLELGAGASAITITDGEDFFENNSSTVFGYLNFGYRYQPEKNGFTGRVFVSPLITGAGVFPFYGGISFGFKF</sequence>
<accession>A0AAT9GFM3</accession>
<dbReference type="AlphaFoldDB" id="A0AAT9GFM3"/>
<proteinExistence type="predicted"/>
<evidence type="ECO:0000256" key="1">
    <source>
        <dbReference type="SAM" id="SignalP"/>
    </source>
</evidence>
<evidence type="ECO:0008006" key="3">
    <source>
        <dbReference type="Google" id="ProtNLM"/>
    </source>
</evidence>
<gene>
    <name evidence="2" type="ORF">KACHI17_02680</name>
</gene>
<reference evidence="2" key="1">
    <citation type="submission" date="2024-02" db="EMBL/GenBank/DDBJ databases">
        <title>Sediminibacterium planktonica sp. nov. and Sediminibacterium longus sp. nov., isolated from surface lake and river water.</title>
        <authorList>
            <person name="Watanabe K."/>
            <person name="Takemine S."/>
            <person name="Ishii Y."/>
            <person name="Ogata Y."/>
            <person name="Shindo C."/>
            <person name="Suda W."/>
        </authorList>
    </citation>
    <scope>NUCLEOTIDE SEQUENCE</scope>
    <source>
        <strain evidence="2">KACHI17</strain>
    </source>
</reference>
<dbReference type="EMBL" id="AP029612">
    <property type="protein sequence ID" value="BFG69387.1"/>
    <property type="molecule type" value="Genomic_DNA"/>
</dbReference>
<name>A0AAT9GFM3_9BACT</name>
<evidence type="ECO:0000313" key="2">
    <source>
        <dbReference type="EMBL" id="BFG69387.1"/>
    </source>
</evidence>
<organism evidence="2">
    <name type="scientific">Sediminibacterium sp. KACHI17</name>
    <dbReference type="NCBI Taxonomy" id="1751071"/>
    <lineage>
        <taxon>Bacteria</taxon>
        <taxon>Pseudomonadati</taxon>
        <taxon>Bacteroidota</taxon>
        <taxon>Chitinophagia</taxon>
        <taxon>Chitinophagales</taxon>
        <taxon>Chitinophagaceae</taxon>
        <taxon>Sediminibacterium</taxon>
    </lineage>
</organism>
<protein>
    <recommendedName>
        <fullName evidence="3">DUF3575 domain-containing protein</fullName>
    </recommendedName>
</protein>
<feature type="signal peptide" evidence="1">
    <location>
        <begin position="1"/>
        <end position="35"/>
    </location>
</feature>
<keyword evidence="1" id="KW-0732">Signal</keyword>